<feature type="chain" id="PRO_5046658302" description="Lipoprotein" evidence="1">
    <location>
        <begin position="41"/>
        <end position="181"/>
    </location>
</feature>
<protein>
    <recommendedName>
        <fullName evidence="4">Lipoprotein</fullName>
    </recommendedName>
</protein>
<dbReference type="EMBL" id="JABCQO010000008">
    <property type="protein sequence ID" value="MBF0877288.1"/>
    <property type="molecule type" value="Genomic_DNA"/>
</dbReference>
<comment type="caution">
    <text evidence="2">The sequence shown here is derived from an EMBL/GenBank/DDBJ whole genome shotgun (WGS) entry which is preliminary data.</text>
</comment>
<dbReference type="RefSeq" id="WP_194255653.1">
    <property type="nucleotide sequence ID" value="NZ_JABCQO010000008.1"/>
</dbReference>
<evidence type="ECO:0000256" key="1">
    <source>
        <dbReference type="SAM" id="SignalP"/>
    </source>
</evidence>
<accession>A0ABR9YF42</accession>
<gene>
    <name evidence="2" type="ORF">HKD21_10565</name>
</gene>
<name>A0ABR9YF42_9PROT</name>
<evidence type="ECO:0000313" key="3">
    <source>
        <dbReference type="Proteomes" id="UP000630952"/>
    </source>
</evidence>
<organism evidence="2 3">
    <name type="scientific">Gluconobacter cerevisiae</name>
    <dbReference type="NCBI Taxonomy" id="1379734"/>
    <lineage>
        <taxon>Bacteria</taxon>
        <taxon>Pseudomonadati</taxon>
        <taxon>Pseudomonadota</taxon>
        <taxon>Alphaproteobacteria</taxon>
        <taxon>Acetobacterales</taxon>
        <taxon>Acetobacteraceae</taxon>
        <taxon>Gluconobacter</taxon>
    </lineage>
</organism>
<proteinExistence type="predicted"/>
<evidence type="ECO:0000313" key="2">
    <source>
        <dbReference type="EMBL" id="MBF0877288.1"/>
    </source>
</evidence>
<keyword evidence="1" id="KW-0732">Signal</keyword>
<reference evidence="3" key="1">
    <citation type="submission" date="2020-04" db="EMBL/GenBank/DDBJ databases">
        <title>Description of novel Gluconacetobacter.</title>
        <authorList>
            <person name="Sombolestani A."/>
        </authorList>
    </citation>
    <scope>NUCLEOTIDE SEQUENCE [LARGE SCALE GENOMIC DNA]</scope>
    <source>
        <strain evidence="3">LMG 27748</strain>
    </source>
</reference>
<keyword evidence="3" id="KW-1185">Reference proteome</keyword>
<sequence>MRNLFLHPFAFLSCIFRPARSLAVLLLVGCFGLAACQTTANTATFNTAALNSDATAIAYAVQAIEGIPELESHLSAADKAKFDNLIAQIRSVTAQVAANSNGSITVATGKDWAKSLGTDLETLLAIATPIVKVYSPSAATYMQTVQAMIPLVEALAGVTASPYAAPLQSPELIRARIYQGV</sequence>
<evidence type="ECO:0008006" key="4">
    <source>
        <dbReference type="Google" id="ProtNLM"/>
    </source>
</evidence>
<dbReference type="Proteomes" id="UP000630952">
    <property type="component" value="Unassembled WGS sequence"/>
</dbReference>
<feature type="signal peptide" evidence="1">
    <location>
        <begin position="1"/>
        <end position="40"/>
    </location>
</feature>
<reference evidence="2 3" key="2">
    <citation type="submission" date="2020-11" db="EMBL/GenBank/DDBJ databases">
        <title>Description of novel Gluconobacter species.</title>
        <authorList>
            <person name="Cleenwerck I."/>
            <person name="Cnockaert M."/>
            <person name="Borremans W."/>
            <person name="Wieme A.D."/>
            <person name="De Vuyst L."/>
            <person name="Vandamme P."/>
        </authorList>
    </citation>
    <scope>NUCLEOTIDE SEQUENCE [LARGE SCALE GENOMIC DNA]</scope>
    <source>
        <strain evidence="2 3">LMG 27748</strain>
    </source>
</reference>